<accession>A0A1V9FH24</accession>
<dbReference type="OrthoDB" id="9758822at2"/>
<dbReference type="STRING" id="1703345.A3860_08460"/>
<dbReference type="PANTHER" id="PTHR43053">
    <property type="entry name" value="GLYCOSIDASE FAMILY 31"/>
    <property type="match status" value="1"/>
</dbReference>
<dbReference type="Pfam" id="PF02065">
    <property type="entry name" value="Melibiase"/>
    <property type="match status" value="1"/>
</dbReference>
<keyword evidence="5" id="KW-1185">Reference proteome</keyword>
<evidence type="ECO:0000313" key="4">
    <source>
        <dbReference type="EMBL" id="OQP57654.1"/>
    </source>
</evidence>
<dbReference type="GO" id="GO:0016052">
    <property type="term" value="P:carbohydrate catabolic process"/>
    <property type="evidence" value="ECO:0007669"/>
    <property type="project" value="InterPro"/>
</dbReference>
<evidence type="ECO:0000256" key="3">
    <source>
        <dbReference type="SAM" id="SignalP"/>
    </source>
</evidence>
<dbReference type="AlphaFoldDB" id="A0A1V9FH24"/>
<feature type="chain" id="PRO_5010726105" description="Alpha-galactosidase" evidence="3">
    <location>
        <begin position="18"/>
        <end position="614"/>
    </location>
</feature>
<reference evidence="4 5" key="1">
    <citation type="submission" date="2016-03" db="EMBL/GenBank/DDBJ databases">
        <title>Niastella vici sp. nov., isolated from farmland soil.</title>
        <authorList>
            <person name="Chen L."/>
            <person name="Wang D."/>
            <person name="Yang S."/>
            <person name="Wang G."/>
        </authorList>
    </citation>
    <scope>NUCLEOTIDE SEQUENCE [LARGE SCALE GENOMIC DNA]</scope>
    <source>
        <strain evidence="4 5">DJ57</strain>
    </source>
</reference>
<dbReference type="PANTHER" id="PTHR43053:SF3">
    <property type="entry name" value="ALPHA-GALACTOSIDASE C-RELATED"/>
    <property type="match status" value="1"/>
</dbReference>
<keyword evidence="1" id="KW-0378">Hydrolase</keyword>
<dbReference type="RefSeq" id="WP_081155553.1">
    <property type="nucleotide sequence ID" value="NZ_LVYD01000113.1"/>
</dbReference>
<keyword evidence="2" id="KW-0326">Glycosidase</keyword>
<evidence type="ECO:0000256" key="2">
    <source>
        <dbReference type="ARBA" id="ARBA00023295"/>
    </source>
</evidence>
<dbReference type="InterPro" id="IPR013785">
    <property type="entry name" value="Aldolase_TIM"/>
</dbReference>
<dbReference type="EMBL" id="LVYD01000113">
    <property type="protein sequence ID" value="OQP57654.1"/>
    <property type="molecule type" value="Genomic_DNA"/>
</dbReference>
<dbReference type="InterPro" id="IPR017853">
    <property type="entry name" value="GH"/>
</dbReference>
<dbReference type="Proteomes" id="UP000192796">
    <property type="component" value="Unassembled WGS sequence"/>
</dbReference>
<keyword evidence="3" id="KW-0732">Signal</keyword>
<dbReference type="Gene3D" id="3.20.20.70">
    <property type="entry name" value="Aldolase class I"/>
    <property type="match status" value="1"/>
</dbReference>
<dbReference type="GO" id="GO:0004557">
    <property type="term" value="F:alpha-galactosidase activity"/>
    <property type="evidence" value="ECO:0007669"/>
    <property type="project" value="InterPro"/>
</dbReference>
<sequence length="614" mass="69002">MKRLFFLLFGFCSYVIAAASPGKMIKDAIQLIAALKRSNAYIEDVSGNRVYNSPVQITRVWEKDVCRLWIVNKGDHPVSLNNIVLFEVDGTLLNSNYKIYGEGFQKLTQLGGTLGKPVSLGGYTDEGHYKLSGPHNMPTAYGMFNLTLSERSHLLFGFSTCRKFIGRISFNAGKIMVSVDGENLTLKPGQRLQLEDFMLSAGTDRNALYDALARQIAKTHRPLLNKQVPVGWCSWYCYGPGVTQKDIQENLKGFATELPAVKYIQIDDGFQPFMGDWLDENPAYGSLANTLENIRQNGFVPAIWLAPFIAEKKSRLFREHPDWFVKDSSGQPLNSATIGFGGWRNGPWYVLDGTHPQAQAYLKQVVKTMREKWGVEYFKLDANYWGAIHKGVHYDKNATRIEAYRQGMKAILEACGTNTVVLGCNAPVWPSLGLVTSFRTSNDVFRDWNSFTSTGRENLYRGWQNGKLWYNDPDCLVLVPNNGSGKDVPQNEYMFHASIVHAVGGLVLLGDKYANLTPAQFEVIKKELQPTGKGAQFTTDEFQTGITDMGNEQFYYFLNWDDKKTVTLKIKLKGRATLKNFWEGTALGVHEGEYEVKDLAPRTAIVIKATLVKE</sequence>
<evidence type="ECO:0000313" key="5">
    <source>
        <dbReference type="Proteomes" id="UP000192796"/>
    </source>
</evidence>
<organism evidence="4 5">
    <name type="scientific">Niastella vici</name>
    <dbReference type="NCBI Taxonomy" id="1703345"/>
    <lineage>
        <taxon>Bacteria</taxon>
        <taxon>Pseudomonadati</taxon>
        <taxon>Bacteroidota</taxon>
        <taxon>Chitinophagia</taxon>
        <taxon>Chitinophagales</taxon>
        <taxon>Chitinophagaceae</taxon>
        <taxon>Niastella</taxon>
    </lineage>
</organism>
<gene>
    <name evidence="4" type="ORF">A3860_08460</name>
</gene>
<feature type="signal peptide" evidence="3">
    <location>
        <begin position="1"/>
        <end position="17"/>
    </location>
</feature>
<proteinExistence type="predicted"/>
<protein>
    <recommendedName>
        <fullName evidence="6">Alpha-galactosidase</fullName>
    </recommendedName>
</protein>
<dbReference type="CDD" id="cd14791">
    <property type="entry name" value="GH36"/>
    <property type="match status" value="1"/>
</dbReference>
<comment type="caution">
    <text evidence="4">The sequence shown here is derived from an EMBL/GenBank/DDBJ whole genome shotgun (WGS) entry which is preliminary data.</text>
</comment>
<dbReference type="InterPro" id="IPR050985">
    <property type="entry name" value="Alpha-glycosidase_related"/>
</dbReference>
<name>A0A1V9FH24_9BACT</name>
<dbReference type="InterPro" id="IPR002252">
    <property type="entry name" value="Glyco_hydro_36"/>
</dbReference>
<dbReference type="SUPFAM" id="SSF51445">
    <property type="entry name" value="(Trans)glycosidases"/>
    <property type="match status" value="1"/>
</dbReference>
<evidence type="ECO:0008006" key="6">
    <source>
        <dbReference type="Google" id="ProtNLM"/>
    </source>
</evidence>
<evidence type="ECO:0000256" key="1">
    <source>
        <dbReference type="ARBA" id="ARBA00022801"/>
    </source>
</evidence>